<feature type="binding site" evidence="5">
    <location>
        <position position="30"/>
    </location>
    <ligand>
        <name>Fe cation</name>
        <dbReference type="ChEBI" id="CHEBI:24875"/>
        <note>catalytic</note>
    </ligand>
</feature>
<dbReference type="PANTHER" id="PTHR10543:SF89">
    <property type="entry name" value="CAROTENOID 9,10(9',10')-CLEAVAGE DIOXYGENASE 1"/>
    <property type="match status" value="1"/>
</dbReference>
<evidence type="ECO:0000256" key="1">
    <source>
        <dbReference type="ARBA" id="ARBA00006787"/>
    </source>
</evidence>
<comment type="caution">
    <text evidence="7">The sequence shown here is derived from an EMBL/GenBank/DDBJ whole genome shotgun (WGS) entry which is preliminary data.</text>
</comment>
<dbReference type="EC" id="1.13.11.-" evidence="6"/>
<dbReference type="Proteomes" id="UP000179642">
    <property type="component" value="Unassembled WGS sequence"/>
</dbReference>
<sequence length="105" mass="11299">MGTHDFRGTLRGAFAAYAKYDAVAGAPMMHDFALTGRYVVVFDLPVTFDAAAADRGAPVPCVRNRKHPTRVGVMPRTGGPVRWFGIDPVSCSHTLNAYDEGGSAW</sequence>
<gene>
    <name evidence="7" type="ORF">BIV23_36525</name>
</gene>
<keyword evidence="8" id="KW-1185">Reference proteome</keyword>
<name>A0A1S2PK36_9ACTN</name>
<dbReference type="GO" id="GO:0016121">
    <property type="term" value="P:carotene catabolic process"/>
    <property type="evidence" value="ECO:0007669"/>
    <property type="project" value="TreeGrafter"/>
</dbReference>
<dbReference type="RefSeq" id="WP_071385261.1">
    <property type="nucleotide sequence ID" value="NZ_MLYO01000072.1"/>
</dbReference>
<keyword evidence="6" id="KW-0223">Dioxygenase</keyword>
<evidence type="ECO:0000256" key="3">
    <source>
        <dbReference type="ARBA" id="ARBA00023002"/>
    </source>
</evidence>
<feature type="binding site" evidence="5">
    <location>
        <position position="93"/>
    </location>
    <ligand>
        <name>Fe cation</name>
        <dbReference type="ChEBI" id="CHEBI:24875"/>
        <note>catalytic</note>
    </ligand>
</feature>
<dbReference type="Pfam" id="PF03055">
    <property type="entry name" value="RPE65"/>
    <property type="match status" value="1"/>
</dbReference>
<dbReference type="AlphaFoldDB" id="A0A1S2PK36"/>
<dbReference type="GO" id="GO:0010436">
    <property type="term" value="F:carotenoid dioxygenase activity"/>
    <property type="evidence" value="ECO:0007669"/>
    <property type="project" value="TreeGrafter"/>
</dbReference>
<evidence type="ECO:0000256" key="5">
    <source>
        <dbReference type="PIRSR" id="PIRSR604294-1"/>
    </source>
</evidence>
<comment type="similarity">
    <text evidence="1 6">Belongs to the carotenoid oxygenase family.</text>
</comment>
<evidence type="ECO:0000256" key="6">
    <source>
        <dbReference type="RuleBase" id="RU364048"/>
    </source>
</evidence>
<proteinExistence type="inferred from homology"/>
<dbReference type="InterPro" id="IPR004294">
    <property type="entry name" value="Carotenoid_Oase"/>
</dbReference>
<evidence type="ECO:0000256" key="4">
    <source>
        <dbReference type="ARBA" id="ARBA00023004"/>
    </source>
</evidence>
<dbReference type="EMBL" id="MLYO01000072">
    <property type="protein sequence ID" value="OIJ93982.1"/>
    <property type="molecule type" value="Genomic_DNA"/>
</dbReference>
<keyword evidence="4 5" id="KW-0408">Iron</keyword>
<evidence type="ECO:0000313" key="7">
    <source>
        <dbReference type="EMBL" id="OIJ93982.1"/>
    </source>
</evidence>
<reference evidence="7 8" key="1">
    <citation type="submission" date="2016-10" db="EMBL/GenBank/DDBJ databases">
        <title>Genome sequence of Streptomyces sp. MUSC 1.</title>
        <authorList>
            <person name="Lee L.-H."/>
            <person name="Ser H.-L."/>
            <person name="Law J.W.-F."/>
        </authorList>
    </citation>
    <scope>NUCLEOTIDE SEQUENCE [LARGE SCALE GENOMIC DNA]</scope>
    <source>
        <strain evidence="7 8">MUSC 1</strain>
    </source>
</reference>
<accession>A0A1S2PK36</accession>
<evidence type="ECO:0000256" key="2">
    <source>
        <dbReference type="ARBA" id="ARBA00022723"/>
    </source>
</evidence>
<dbReference type="GO" id="GO:0046872">
    <property type="term" value="F:metal ion binding"/>
    <property type="evidence" value="ECO:0007669"/>
    <property type="project" value="UniProtKB-KW"/>
</dbReference>
<organism evidence="7 8">
    <name type="scientific">Streptomyces monashensis</name>
    <dbReference type="NCBI Taxonomy" id="1678012"/>
    <lineage>
        <taxon>Bacteria</taxon>
        <taxon>Bacillati</taxon>
        <taxon>Actinomycetota</taxon>
        <taxon>Actinomycetes</taxon>
        <taxon>Kitasatosporales</taxon>
        <taxon>Streptomycetaceae</taxon>
        <taxon>Streptomyces</taxon>
    </lineage>
</organism>
<dbReference type="PANTHER" id="PTHR10543">
    <property type="entry name" value="BETA-CAROTENE DIOXYGENASE"/>
    <property type="match status" value="1"/>
</dbReference>
<protein>
    <recommendedName>
        <fullName evidence="6">Dioxygenase</fullName>
        <ecNumber evidence="6">1.13.11.-</ecNumber>
    </recommendedName>
</protein>
<evidence type="ECO:0000313" key="8">
    <source>
        <dbReference type="Proteomes" id="UP000179642"/>
    </source>
</evidence>
<keyword evidence="3 6" id="KW-0560">Oxidoreductase</keyword>
<keyword evidence="2 5" id="KW-0479">Metal-binding</keyword>
<comment type="cofactor">
    <cofactor evidence="5 6">
        <name>Fe(2+)</name>
        <dbReference type="ChEBI" id="CHEBI:29033"/>
    </cofactor>
    <text evidence="5 6">Binds 1 Fe(2+) ion per subunit.</text>
</comment>